<evidence type="ECO:0000256" key="1">
    <source>
        <dbReference type="SAM" id="Phobius"/>
    </source>
</evidence>
<protein>
    <recommendedName>
        <fullName evidence="2">VanZ-like domain-containing protein</fullName>
    </recommendedName>
</protein>
<gene>
    <name evidence="3" type="ORF">GCM10010439_18720</name>
</gene>
<keyword evidence="1" id="KW-1133">Transmembrane helix</keyword>
<feature type="transmembrane region" description="Helical" evidence="1">
    <location>
        <begin position="84"/>
        <end position="105"/>
    </location>
</feature>
<accession>A0ABN3U4E3</accession>
<feature type="domain" description="VanZ-like" evidence="2">
    <location>
        <begin position="48"/>
        <end position="166"/>
    </location>
</feature>
<dbReference type="InterPro" id="IPR006976">
    <property type="entry name" value="VanZ-like"/>
</dbReference>
<feature type="transmembrane region" description="Helical" evidence="1">
    <location>
        <begin position="12"/>
        <end position="30"/>
    </location>
</feature>
<keyword evidence="1" id="KW-0812">Transmembrane</keyword>
<sequence>MNDIDFEIGAELVLGPLLAAFCVLTAVRAARRHPGWTGGHALVRLAAAFYTAAVLSLTIFPVAITYGRYANQTPWYEMVNFIPLLTVDLSFVPNVVMLVPLGFLIPLMSAPSSLKRIAGLAFLASLAIETAQLLSYLLFNNGRSVDVNDLIANTLGGVLGYLAFRLAARVPSLDALLRRLTLPAPAPAGSREEPAVL</sequence>
<keyword evidence="4" id="KW-1185">Reference proteome</keyword>
<dbReference type="InterPro" id="IPR053150">
    <property type="entry name" value="Teicoplanin_resist-assoc"/>
</dbReference>
<reference evidence="3 4" key="1">
    <citation type="journal article" date="2019" name="Int. J. Syst. Evol. Microbiol.">
        <title>The Global Catalogue of Microorganisms (GCM) 10K type strain sequencing project: providing services to taxonomists for standard genome sequencing and annotation.</title>
        <authorList>
            <consortium name="The Broad Institute Genomics Platform"/>
            <consortium name="The Broad Institute Genome Sequencing Center for Infectious Disease"/>
            <person name="Wu L."/>
            <person name="Ma J."/>
        </authorList>
    </citation>
    <scope>NUCLEOTIDE SEQUENCE [LARGE SCALE GENOMIC DNA]</scope>
    <source>
        <strain evidence="3 4">JCM 8201</strain>
    </source>
</reference>
<dbReference type="RefSeq" id="WP_344449851.1">
    <property type="nucleotide sequence ID" value="NZ_BAAATZ010000006.1"/>
</dbReference>
<organism evidence="3 4">
    <name type="scientific">Actinocorallia aurantiaca</name>
    <dbReference type="NCBI Taxonomy" id="46204"/>
    <lineage>
        <taxon>Bacteria</taxon>
        <taxon>Bacillati</taxon>
        <taxon>Actinomycetota</taxon>
        <taxon>Actinomycetes</taxon>
        <taxon>Streptosporangiales</taxon>
        <taxon>Thermomonosporaceae</taxon>
        <taxon>Actinocorallia</taxon>
    </lineage>
</organism>
<evidence type="ECO:0000313" key="3">
    <source>
        <dbReference type="EMBL" id="GAA2723439.1"/>
    </source>
</evidence>
<evidence type="ECO:0000259" key="2">
    <source>
        <dbReference type="Pfam" id="PF04892"/>
    </source>
</evidence>
<evidence type="ECO:0000313" key="4">
    <source>
        <dbReference type="Proteomes" id="UP001501842"/>
    </source>
</evidence>
<dbReference type="PANTHER" id="PTHR36834">
    <property type="entry name" value="MEMBRANE PROTEIN-RELATED"/>
    <property type="match status" value="1"/>
</dbReference>
<feature type="transmembrane region" description="Helical" evidence="1">
    <location>
        <begin position="117"/>
        <end position="138"/>
    </location>
</feature>
<feature type="transmembrane region" description="Helical" evidence="1">
    <location>
        <begin position="42"/>
        <end position="64"/>
    </location>
</feature>
<proteinExistence type="predicted"/>
<dbReference type="PANTHER" id="PTHR36834:SF1">
    <property type="entry name" value="INTEGRAL MEMBRANE PROTEIN"/>
    <property type="match status" value="1"/>
</dbReference>
<keyword evidence="1" id="KW-0472">Membrane</keyword>
<dbReference type="EMBL" id="BAAATZ010000006">
    <property type="protein sequence ID" value="GAA2723439.1"/>
    <property type="molecule type" value="Genomic_DNA"/>
</dbReference>
<dbReference type="Pfam" id="PF04892">
    <property type="entry name" value="VanZ"/>
    <property type="match status" value="1"/>
</dbReference>
<name>A0ABN3U4E3_9ACTN</name>
<dbReference type="Proteomes" id="UP001501842">
    <property type="component" value="Unassembled WGS sequence"/>
</dbReference>
<comment type="caution">
    <text evidence="3">The sequence shown here is derived from an EMBL/GenBank/DDBJ whole genome shotgun (WGS) entry which is preliminary data.</text>
</comment>